<reference evidence="2 3" key="1">
    <citation type="submission" date="2019-03" db="EMBL/GenBank/DDBJ databases">
        <title>Single cell metagenomics reveals metabolic interactions within the superorganism composed of flagellate Streblomastix strix and complex community of Bacteroidetes bacteria on its surface.</title>
        <authorList>
            <person name="Treitli S.C."/>
            <person name="Kolisko M."/>
            <person name="Husnik F."/>
            <person name="Keeling P."/>
            <person name="Hampl V."/>
        </authorList>
    </citation>
    <scope>NUCLEOTIDE SEQUENCE [LARGE SCALE GENOMIC DNA]</scope>
    <source>
        <strain evidence="2">ST1C</strain>
    </source>
</reference>
<keyword evidence="1" id="KW-1133">Transmembrane helix</keyword>
<dbReference type="EMBL" id="SNRW01001209">
    <property type="protein sequence ID" value="KAA6397304.1"/>
    <property type="molecule type" value="Genomic_DNA"/>
</dbReference>
<protein>
    <submittedName>
        <fullName evidence="2">Uncharacterized protein</fullName>
    </submittedName>
</protein>
<proteinExistence type="predicted"/>
<evidence type="ECO:0000256" key="1">
    <source>
        <dbReference type="SAM" id="Phobius"/>
    </source>
</evidence>
<sequence>MWLRQSARKAQFIKPEQSFEEHTQYCDILVQSLIALQFTLLCTIYAYLWQKIVGMQLHLAFKISLWATDDAQSICELHNLLGSDKNIVSSGRQKASDVLNQESKDIIAVNDSKKIAENLDNLFKRTSNQLQFKNGSQHSNKQNINV</sequence>
<dbReference type="Proteomes" id="UP000324800">
    <property type="component" value="Unassembled WGS sequence"/>
</dbReference>
<accession>A0A5J4WQH1</accession>
<comment type="caution">
    <text evidence="2">The sequence shown here is derived from an EMBL/GenBank/DDBJ whole genome shotgun (WGS) entry which is preliminary data.</text>
</comment>
<evidence type="ECO:0000313" key="2">
    <source>
        <dbReference type="EMBL" id="KAA6397304.1"/>
    </source>
</evidence>
<dbReference type="AlphaFoldDB" id="A0A5J4WQH1"/>
<keyword evidence="1" id="KW-0812">Transmembrane</keyword>
<keyword evidence="1" id="KW-0472">Membrane</keyword>
<gene>
    <name evidence="2" type="ORF">EZS28_007169</name>
</gene>
<evidence type="ECO:0000313" key="3">
    <source>
        <dbReference type="Proteomes" id="UP000324800"/>
    </source>
</evidence>
<name>A0A5J4WQH1_9EUKA</name>
<feature type="transmembrane region" description="Helical" evidence="1">
    <location>
        <begin position="28"/>
        <end position="48"/>
    </location>
</feature>
<organism evidence="2 3">
    <name type="scientific">Streblomastix strix</name>
    <dbReference type="NCBI Taxonomy" id="222440"/>
    <lineage>
        <taxon>Eukaryota</taxon>
        <taxon>Metamonada</taxon>
        <taxon>Preaxostyla</taxon>
        <taxon>Oxymonadida</taxon>
        <taxon>Streblomastigidae</taxon>
        <taxon>Streblomastix</taxon>
    </lineage>
</organism>